<accession>F0ULX3</accession>
<dbReference type="AlphaFoldDB" id="F0ULX3"/>
<feature type="compositionally biased region" description="Basic and acidic residues" evidence="1">
    <location>
        <begin position="111"/>
        <end position="120"/>
    </location>
</feature>
<sequence>METGNDEKKGEKIPINRVKSRLSNLQFVRDDENDKNHRPGCAGIYFGESGPKNRPFSPVLKGFSQTWKPSILYHILQFLTPVADSPSHLVLPSANPELKKTNVKPLAQPRQTEEKLSLQA</sequence>
<name>F0ULX3_AJEC8</name>
<gene>
    <name evidence="2" type="ORF">HCEG_06438</name>
</gene>
<dbReference type="HOGENOM" id="CLU_2049048_0_0_1"/>
<proteinExistence type="predicted"/>
<dbReference type="OMA" id="GCAGIYF"/>
<evidence type="ECO:0000256" key="1">
    <source>
        <dbReference type="SAM" id="MobiDB-lite"/>
    </source>
</evidence>
<dbReference type="EMBL" id="DS990640">
    <property type="protein sequence ID" value="EGC47223.1"/>
    <property type="molecule type" value="Genomic_DNA"/>
</dbReference>
<evidence type="ECO:0000313" key="2">
    <source>
        <dbReference type="EMBL" id="EGC47223.1"/>
    </source>
</evidence>
<dbReference type="OrthoDB" id="10623458at2759"/>
<feature type="region of interest" description="Disordered" evidence="1">
    <location>
        <begin position="90"/>
        <end position="120"/>
    </location>
</feature>
<organism evidence="3">
    <name type="scientific">Ajellomyces capsulatus (strain H88)</name>
    <name type="common">Darling's disease fungus</name>
    <name type="synonym">Histoplasma capsulatum</name>
    <dbReference type="NCBI Taxonomy" id="544711"/>
    <lineage>
        <taxon>Eukaryota</taxon>
        <taxon>Fungi</taxon>
        <taxon>Dikarya</taxon>
        <taxon>Ascomycota</taxon>
        <taxon>Pezizomycotina</taxon>
        <taxon>Eurotiomycetes</taxon>
        <taxon>Eurotiomycetidae</taxon>
        <taxon>Onygenales</taxon>
        <taxon>Ajellomycetaceae</taxon>
        <taxon>Histoplasma</taxon>
    </lineage>
</organism>
<evidence type="ECO:0000313" key="3">
    <source>
        <dbReference type="Proteomes" id="UP000008142"/>
    </source>
</evidence>
<reference evidence="3" key="1">
    <citation type="submission" date="2008-07" db="EMBL/GenBank/DDBJ databases">
        <title>Annotation of Ajellomyces capsulatus strain H88.</title>
        <authorList>
            <person name="Champion M."/>
            <person name="Cuomo C."/>
            <person name="Ma L.-J."/>
            <person name="Henn M.R."/>
            <person name="Sil A."/>
            <person name="Goldman B."/>
            <person name="Young S.K."/>
            <person name="Kodira C.D."/>
            <person name="Zeng Q."/>
            <person name="Koehrsen M."/>
            <person name="Alvarado L."/>
            <person name="Berlin A."/>
            <person name="Borenstein D."/>
            <person name="Chen Z."/>
            <person name="Engels R."/>
            <person name="Freedman E."/>
            <person name="Gellesch M."/>
            <person name="Goldberg J."/>
            <person name="Griggs A."/>
            <person name="Gujja S."/>
            <person name="Heiman D."/>
            <person name="Hepburn T."/>
            <person name="Howarth C."/>
            <person name="Jen D."/>
            <person name="Larson L."/>
            <person name="Lewis B."/>
            <person name="Mehta T."/>
            <person name="Park D."/>
            <person name="Pearson M."/>
            <person name="Roberts A."/>
            <person name="Saif S."/>
            <person name="Shea T."/>
            <person name="Shenoy N."/>
            <person name="Sisk P."/>
            <person name="Stolte C."/>
            <person name="Sykes S."/>
            <person name="Walk T."/>
            <person name="White J."/>
            <person name="Yandava C."/>
            <person name="Klein B."/>
            <person name="McEwen J.G."/>
            <person name="Puccia R."/>
            <person name="Goldman G.H."/>
            <person name="Felipe M.S."/>
            <person name="Nino-Vega G."/>
            <person name="San-Blas G."/>
            <person name="Taylor J."/>
            <person name="Mendoza L."/>
            <person name="Galagan J."/>
            <person name="Nusbaum C."/>
            <person name="Birren B."/>
        </authorList>
    </citation>
    <scope>NUCLEOTIDE SEQUENCE [LARGE SCALE GENOMIC DNA]</scope>
    <source>
        <strain evidence="3">H88</strain>
    </source>
</reference>
<protein>
    <submittedName>
        <fullName evidence="2">Uncharacterized protein</fullName>
    </submittedName>
</protein>
<dbReference type="Proteomes" id="UP000008142">
    <property type="component" value="Unassembled WGS sequence"/>
</dbReference>